<accession>A6LFE6</accession>
<gene>
    <name evidence="2" type="ordered locus">BDI_2691</name>
</gene>
<dbReference type="EMBL" id="CP000140">
    <property type="protein sequence ID" value="ABR44410.1"/>
    <property type="molecule type" value="Genomic_DNA"/>
</dbReference>
<dbReference type="Proteomes" id="UP000000566">
    <property type="component" value="Chromosome"/>
</dbReference>
<evidence type="ECO:0000313" key="3">
    <source>
        <dbReference type="Proteomes" id="UP000000566"/>
    </source>
</evidence>
<reference evidence="2 3" key="1">
    <citation type="journal article" date="2007" name="PLoS Biol.">
        <title>Evolution of symbiotic bacteria in the distal human intestine.</title>
        <authorList>
            <person name="Xu J."/>
            <person name="Mahowald M.A."/>
            <person name="Ley R.E."/>
            <person name="Lozupone C.A."/>
            <person name="Hamady M."/>
            <person name="Martens E.C."/>
            <person name="Henrissat B."/>
            <person name="Coutinho P.M."/>
            <person name="Minx P."/>
            <person name="Latreille P."/>
            <person name="Cordum H."/>
            <person name="Van Brunt A."/>
            <person name="Kim K."/>
            <person name="Fulton R.S."/>
            <person name="Fulton L.A."/>
            <person name="Clifton S.W."/>
            <person name="Wilson R.K."/>
            <person name="Knight R.D."/>
            <person name="Gordon J.I."/>
        </authorList>
    </citation>
    <scope>NUCLEOTIDE SEQUENCE [LARGE SCALE GENOMIC DNA]</scope>
    <source>
        <strain evidence="3">ATCC 8503 / DSM 20701 / CIP 104284 / JCM 5825 / NCTC 11152</strain>
    </source>
</reference>
<evidence type="ECO:0000256" key="1">
    <source>
        <dbReference type="SAM" id="MobiDB-lite"/>
    </source>
</evidence>
<organism evidence="2 3">
    <name type="scientific">Parabacteroides distasonis (strain ATCC 8503 / DSM 20701 / CIP 104284 / JCM 5825 / NCTC 11152)</name>
    <dbReference type="NCBI Taxonomy" id="435591"/>
    <lineage>
        <taxon>Bacteria</taxon>
        <taxon>Pseudomonadati</taxon>
        <taxon>Bacteroidota</taxon>
        <taxon>Bacteroidia</taxon>
        <taxon>Bacteroidales</taxon>
        <taxon>Tannerellaceae</taxon>
        <taxon>Parabacteroides</taxon>
    </lineage>
</organism>
<proteinExistence type="predicted"/>
<dbReference type="KEGG" id="pdi:BDI_2691"/>
<dbReference type="AlphaFoldDB" id="A6LFE6"/>
<sequence>MSILTDCHILRSSFSKSLKDDYQFNKKTYFCHIQSINNPRYGSDSQESRNYLTGGRHGLAQRTGQEIRLEYQQEEVRYREGTGGYQGRKNTQSEKRRRYVSTNPWLTHVPIGIHHEF</sequence>
<keyword evidence="3" id="KW-1185">Reference proteome</keyword>
<feature type="region of interest" description="Disordered" evidence="1">
    <location>
        <begin position="78"/>
        <end position="97"/>
    </location>
</feature>
<name>A6LFE6_PARD8</name>
<protein>
    <submittedName>
        <fullName evidence="2">Uncharacterized protein</fullName>
    </submittedName>
</protein>
<evidence type="ECO:0000313" key="2">
    <source>
        <dbReference type="EMBL" id="ABR44410.1"/>
    </source>
</evidence>
<dbReference type="PaxDb" id="435591-BDI_2691"/>
<dbReference type="HOGENOM" id="CLU_2082566_0_0_10"/>